<comment type="caution">
    <text evidence="2">The sequence shown here is derived from an EMBL/GenBank/DDBJ whole genome shotgun (WGS) entry which is preliminary data.</text>
</comment>
<sequence>MPTHFYRPSSLKSHAPGLPALCSVAPPGSACSVPAHHCPSLCSLAVIRKLSFADRVRDLSIAVRDRDLSARDGLISAEDRVLRCATRVCLLRARAPLAKVVCVGRDPRA</sequence>
<dbReference type="EMBL" id="QXFU01002326">
    <property type="protein sequence ID" value="KAE8987263.1"/>
    <property type="molecule type" value="Genomic_DNA"/>
</dbReference>
<gene>
    <name evidence="1" type="ORF">PR002_g22098</name>
    <name evidence="2" type="ORF">PR003_g22995</name>
</gene>
<protein>
    <submittedName>
        <fullName evidence="2">Uncharacterized protein</fullName>
    </submittedName>
</protein>
<dbReference type="AlphaFoldDB" id="A0A6A4D0L8"/>
<dbReference type="Proteomes" id="UP000434957">
    <property type="component" value="Unassembled WGS sequence"/>
</dbReference>
<keyword evidence="3" id="KW-1185">Reference proteome</keyword>
<dbReference type="EMBL" id="QXFT01002365">
    <property type="protein sequence ID" value="KAE9299441.1"/>
    <property type="molecule type" value="Genomic_DNA"/>
</dbReference>
<evidence type="ECO:0000313" key="4">
    <source>
        <dbReference type="Proteomes" id="UP000435112"/>
    </source>
</evidence>
<evidence type="ECO:0000313" key="1">
    <source>
        <dbReference type="EMBL" id="KAE8987263.1"/>
    </source>
</evidence>
<name>A0A6A4D0L8_9STRA</name>
<organism evidence="2 3">
    <name type="scientific">Phytophthora rubi</name>
    <dbReference type="NCBI Taxonomy" id="129364"/>
    <lineage>
        <taxon>Eukaryota</taxon>
        <taxon>Sar</taxon>
        <taxon>Stramenopiles</taxon>
        <taxon>Oomycota</taxon>
        <taxon>Peronosporomycetes</taxon>
        <taxon>Peronosporales</taxon>
        <taxon>Peronosporaceae</taxon>
        <taxon>Phytophthora</taxon>
    </lineage>
</organism>
<dbReference type="Proteomes" id="UP000435112">
    <property type="component" value="Unassembled WGS sequence"/>
</dbReference>
<proteinExistence type="predicted"/>
<evidence type="ECO:0000313" key="3">
    <source>
        <dbReference type="Proteomes" id="UP000434957"/>
    </source>
</evidence>
<reference evidence="2 3" key="1">
    <citation type="submission" date="2018-08" db="EMBL/GenBank/DDBJ databases">
        <title>Genomic investigation of the strawberry pathogen Phytophthora fragariae indicates pathogenicity is determined by transcriptional variation in three key races.</title>
        <authorList>
            <person name="Adams T.M."/>
            <person name="Armitage A.D."/>
            <person name="Sobczyk M.K."/>
            <person name="Bates H.J."/>
            <person name="Dunwell J.M."/>
            <person name="Nellist C.F."/>
            <person name="Harrison R.J."/>
        </authorList>
    </citation>
    <scope>NUCLEOTIDE SEQUENCE [LARGE SCALE GENOMIC DNA]</scope>
    <source>
        <strain evidence="1 4">SCRP324</strain>
        <strain evidence="2 3">SCRP333</strain>
    </source>
</reference>
<accession>A0A6A4D0L8</accession>
<evidence type="ECO:0000313" key="2">
    <source>
        <dbReference type="EMBL" id="KAE9299441.1"/>
    </source>
</evidence>